<proteinExistence type="predicted"/>
<organism evidence="2 3">
    <name type="scientific">Paralimibaculum aggregatum</name>
    <dbReference type="NCBI Taxonomy" id="3036245"/>
    <lineage>
        <taxon>Bacteria</taxon>
        <taxon>Pseudomonadati</taxon>
        <taxon>Pseudomonadota</taxon>
        <taxon>Alphaproteobacteria</taxon>
        <taxon>Rhodobacterales</taxon>
        <taxon>Paracoccaceae</taxon>
        <taxon>Paralimibaculum</taxon>
    </lineage>
</organism>
<dbReference type="Proteomes" id="UP001239909">
    <property type="component" value="Unassembled WGS sequence"/>
</dbReference>
<gene>
    <name evidence="2" type="ORF">LNKW23_38990</name>
</gene>
<protein>
    <recommendedName>
        <fullName evidence="4">PEP-CTERM sorting domain-containing protein</fullName>
    </recommendedName>
</protein>
<feature type="chain" id="PRO_5047087456" description="PEP-CTERM sorting domain-containing protein" evidence="1">
    <location>
        <begin position="28"/>
        <end position="279"/>
    </location>
</feature>
<evidence type="ECO:0000313" key="3">
    <source>
        <dbReference type="Proteomes" id="UP001239909"/>
    </source>
</evidence>
<comment type="caution">
    <text evidence="2">The sequence shown here is derived from an EMBL/GenBank/DDBJ whole genome shotgun (WGS) entry which is preliminary data.</text>
</comment>
<dbReference type="EMBL" id="BSYI01000040">
    <property type="protein sequence ID" value="GMG84683.1"/>
    <property type="molecule type" value="Genomic_DNA"/>
</dbReference>
<sequence length="279" mass="29008">MRRTARLSGLRAALAAGLIALAAPAGAGTLTFSDPWGDPGVVITGTPVGAVLDFDFEVSLRVPLLPGTAYSDPAIAVIEYNVSRFLDHGNPSGFLEFLLQSEDINMGAPVGGAQFYGNGGGLDFIIAAGADLSDGLQASELETLPDLGYDNLIDLSNPAILTPPLIPLNDDNAILVLDAREDGTGRYHPPLLVLKNDGTGFIMNSNNTGVNGQTMRDIVATDGLDYGLEYIVTFTFNPAELTLVSDPVNANVPLPGGLALLAGGLAALGLRARRRRAPA</sequence>
<evidence type="ECO:0000256" key="1">
    <source>
        <dbReference type="SAM" id="SignalP"/>
    </source>
</evidence>
<name>A0ABQ6LRW3_9RHOB</name>
<keyword evidence="3" id="KW-1185">Reference proteome</keyword>
<dbReference type="RefSeq" id="WP_285673774.1">
    <property type="nucleotide sequence ID" value="NZ_BSYI01000040.1"/>
</dbReference>
<evidence type="ECO:0008006" key="4">
    <source>
        <dbReference type="Google" id="ProtNLM"/>
    </source>
</evidence>
<accession>A0ABQ6LRW3</accession>
<reference evidence="2 3" key="1">
    <citation type="submission" date="2023-04" db="EMBL/GenBank/DDBJ databases">
        <title>Marinoamorphus aggregata gen. nov., sp. Nov., isolate from tissue of brittle star Ophioplocus japonicus.</title>
        <authorList>
            <person name="Kawano K."/>
            <person name="Sawayama S."/>
            <person name="Nakagawa S."/>
        </authorList>
    </citation>
    <scope>NUCLEOTIDE SEQUENCE [LARGE SCALE GENOMIC DNA]</scope>
    <source>
        <strain evidence="2 3">NKW23</strain>
    </source>
</reference>
<evidence type="ECO:0000313" key="2">
    <source>
        <dbReference type="EMBL" id="GMG84683.1"/>
    </source>
</evidence>
<keyword evidence="1" id="KW-0732">Signal</keyword>
<feature type="signal peptide" evidence="1">
    <location>
        <begin position="1"/>
        <end position="27"/>
    </location>
</feature>